<dbReference type="InterPro" id="IPR002401">
    <property type="entry name" value="Cyt_P450_E_grp-I"/>
</dbReference>
<dbReference type="GO" id="GO:0016020">
    <property type="term" value="C:membrane"/>
    <property type="evidence" value="ECO:0007669"/>
    <property type="project" value="UniProtKB-SubCell"/>
</dbReference>
<dbReference type="GO" id="GO:0016705">
    <property type="term" value="F:oxidoreductase activity, acting on paired donors, with incorporation or reduction of molecular oxygen"/>
    <property type="evidence" value="ECO:0007669"/>
    <property type="project" value="InterPro"/>
</dbReference>
<dbReference type="PROSITE" id="PS00086">
    <property type="entry name" value="CYTOCHROME_P450"/>
    <property type="match status" value="1"/>
</dbReference>
<keyword evidence="4 9" id="KW-0349">Heme</keyword>
<dbReference type="Pfam" id="PF00067">
    <property type="entry name" value="p450"/>
    <property type="match status" value="1"/>
</dbReference>
<dbReference type="EMBL" id="Y09423">
    <property type="protein sequence ID" value="CAA70575.1"/>
    <property type="molecule type" value="mRNA"/>
</dbReference>
<dbReference type="InterPro" id="IPR017972">
    <property type="entry name" value="Cyt_P450_CS"/>
</dbReference>
<dbReference type="GO" id="GO:0004497">
    <property type="term" value="F:monooxygenase activity"/>
    <property type="evidence" value="ECO:0007669"/>
    <property type="project" value="UniProtKB-KW"/>
</dbReference>
<evidence type="ECO:0000256" key="1">
    <source>
        <dbReference type="ARBA" id="ARBA00001971"/>
    </source>
</evidence>
<dbReference type="GO" id="GO:0020037">
    <property type="term" value="F:heme binding"/>
    <property type="evidence" value="ECO:0007669"/>
    <property type="project" value="InterPro"/>
</dbReference>
<dbReference type="InterPro" id="IPR001128">
    <property type="entry name" value="Cyt_P450"/>
</dbReference>
<evidence type="ECO:0000256" key="5">
    <source>
        <dbReference type="ARBA" id="ARBA00022723"/>
    </source>
</evidence>
<keyword evidence="7 9" id="KW-0408">Iron</keyword>
<accession>O04163</accession>
<comment type="similarity">
    <text evidence="3 10">Belongs to the cytochrome P450 family.</text>
</comment>
<gene>
    <name evidence="11" type="primary">CYP71A5</name>
</gene>
<dbReference type="Gene3D" id="1.10.630.10">
    <property type="entry name" value="Cytochrome P450"/>
    <property type="match status" value="1"/>
</dbReference>
<reference evidence="11" key="3">
    <citation type="submission" date="1998-09" db="EMBL/GenBank/DDBJ databases">
        <authorList>
            <person name="Hallahan D.L."/>
        </authorList>
    </citation>
    <scope>NUCLEOTIDE SEQUENCE</scope>
</reference>
<evidence type="ECO:0000256" key="2">
    <source>
        <dbReference type="ARBA" id="ARBA00004167"/>
    </source>
</evidence>
<evidence type="ECO:0000256" key="3">
    <source>
        <dbReference type="ARBA" id="ARBA00010617"/>
    </source>
</evidence>
<evidence type="ECO:0000256" key="10">
    <source>
        <dbReference type="RuleBase" id="RU000461"/>
    </source>
</evidence>
<evidence type="ECO:0000256" key="7">
    <source>
        <dbReference type="ARBA" id="ARBA00023004"/>
    </source>
</evidence>
<name>O04163_NEPRA</name>
<dbReference type="PROSITE" id="PS00018">
    <property type="entry name" value="EF_HAND_1"/>
    <property type="match status" value="1"/>
</dbReference>
<dbReference type="InterPro" id="IPR018247">
    <property type="entry name" value="EF_Hand_1_Ca_BS"/>
</dbReference>
<dbReference type="PRINTS" id="PR00463">
    <property type="entry name" value="EP450I"/>
</dbReference>
<keyword evidence="8 10" id="KW-0503">Monooxygenase</keyword>
<proteinExistence type="evidence at transcript level"/>
<organism evidence="11">
    <name type="scientific">Nepeta racemosa</name>
    <name type="common">Catmint</name>
    <name type="synonym">Raceme catnip</name>
    <dbReference type="NCBI Taxonomy" id="54731"/>
    <lineage>
        <taxon>Eukaryota</taxon>
        <taxon>Viridiplantae</taxon>
        <taxon>Streptophyta</taxon>
        <taxon>Embryophyta</taxon>
        <taxon>Tracheophyta</taxon>
        <taxon>Spermatophyta</taxon>
        <taxon>Magnoliopsida</taxon>
        <taxon>eudicotyledons</taxon>
        <taxon>Gunneridae</taxon>
        <taxon>Pentapetalae</taxon>
        <taxon>asterids</taxon>
        <taxon>lamiids</taxon>
        <taxon>Lamiales</taxon>
        <taxon>Lamiaceae</taxon>
        <taxon>Nepetoideae</taxon>
        <taxon>Mentheae</taxon>
        <taxon>Nepetinae</taxon>
        <taxon>Nepeta</taxon>
    </lineage>
</organism>
<comment type="cofactor">
    <cofactor evidence="1 9">
        <name>heme</name>
        <dbReference type="ChEBI" id="CHEBI:30413"/>
    </cofactor>
</comment>
<dbReference type="GO" id="GO:0005506">
    <property type="term" value="F:iron ion binding"/>
    <property type="evidence" value="ECO:0007669"/>
    <property type="project" value="InterPro"/>
</dbReference>
<keyword evidence="5 9" id="KW-0479">Metal-binding</keyword>
<reference evidence="11" key="1">
    <citation type="submission" date="1996-11" db="EMBL/GenBank/DDBJ databases">
        <authorList>
            <person name="Clark I."/>
        </authorList>
    </citation>
    <scope>NUCLEOTIDE SEQUENCE</scope>
</reference>
<evidence type="ECO:0000256" key="8">
    <source>
        <dbReference type="ARBA" id="ARBA00023033"/>
    </source>
</evidence>
<dbReference type="FunFam" id="1.10.630.10:FF:000011">
    <property type="entry name" value="Cytochrome P450 83B1"/>
    <property type="match status" value="1"/>
</dbReference>
<dbReference type="PANTHER" id="PTHR47955:SF15">
    <property type="entry name" value="CYTOCHROME P450 71A2-LIKE"/>
    <property type="match status" value="1"/>
</dbReference>
<sequence>MVSLSYFLIALLCTLPFLLFLNKWRRSYSGKTPPPSPPKLPVIGNLHQLGLYPHRYLQSLSRRYGPLMQLHFGSVPVLVASSPEAAREIMKNQDIVFSNRPKMSIANRLFFNNRDVAFTQYGEYWRQIRSICVLQLLSNKRVQSFRRVREEETSIMVEKIMQLGSSSSTPVNLSELLLSLTNDVVCRVTLGKKYGGGNGSEEVDKLKEMLTEIQNLMGISPVWEFIPWLNWTRRFDGVDQRVDRIVKAFDGFLESVIQEHKERDGDKDGDGDGALDFVDILLQFQRENKNRSPVEDDTVKALILDMFVAGTDTTATALEWAVAELIKNPRAMKRLQNEVREVAGSKAEIEEEDLEKMPYLKASIKESLRLHVPVVLLVPRESTRDTNVLGYDIASGTRVLINAWAIARDPSVWENPEEFLPERFLDSSIDYKGLHFELLPFGAGRRGCPGATFAVAIDELALAKLVHKFDFGLPNGARMEELDMSETSGMTVHKKSPLLLLPIPHHAAP</sequence>
<evidence type="ECO:0000313" key="11">
    <source>
        <dbReference type="EMBL" id="CAA70575.1"/>
    </source>
</evidence>
<dbReference type="AlphaFoldDB" id="O04163"/>
<evidence type="ECO:0000256" key="6">
    <source>
        <dbReference type="ARBA" id="ARBA00023002"/>
    </source>
</evidence>
<evidence type="ECO:0000256" key="4">
    <source>
        <dbReference type="ARBA" id="ARBA00022617"/>
    </source>
</evidence>
<dbReference type="InterPro" id="IPR036396">
    <property type="entry name" value="Cyt_P450_sf"/>
</dbReference>
<keyword evidence="6 10" id="KW-0560">Oxidoreductase</keyword>
<dbReference type="CDD" id="cd11072">
    <property type="entry name" value="CYP71-like"/>
    <property type="match status" value="1"/>
</dbReference>
<feature type="binding site" description="axial binding residue" evidence="9">
    <location>
        <position position="448"/>
    </location>
    <ligand>
        <name>heme</name>
        <dbReference type="ChEBI" id="CHEBI:30413"/>
    </ligand>
    <ligandPart>
        <name>Fe</name>
        <dbReference type="ChEBI" id="CHEBI:18248"/>
    </ligandPart>
</feature>
<evidence type="ECO:0000256" key="9">
    <source>
        <dbReference type="PIRSR" id="PIRSR602401-1"/>
    </source>
</evidence>
<protein>
    <submittedName>
        <fullName evidence="11">Cytochrome P450</fullName>
    </submittedName>
</protein>
<comment type="subcellular location">
    <subcellularLocation>
        <location evidence="2">Membrane</location>
        <topology evidence="2">Single-pass membrane protein</topology>
    </subcellularLocation>
</comment>
<dbReference type="PRINTS" id="PR00385">
    <property type="entry name" value="P450"/>
</dbReference>
<reference evidence="11" key="2">
    <citation type="journal article" date="1997" name="Plant Mol. Biol.">
        <title>Spatially distinct expression of two new cytochrome P450s in leaves of Nepeta racemosa: identification of a trichome-specific isoform.</title>
        <authorList>
            <person name="Clark I.M."/>
            <person name="Forde B.G."/>
            <person name="Hallahan D.L."/>
        </authorList>
    </citation>
    <scope>NUCLEOTIDE SEQUENCE</scope>
</reference>
<dbReference type="SUPFAM" id="SSF48264">
    <property type="entry name" value="Cytochrome P450"/>
    <property type="match status" value="1"/>
</dbReference>
<dbReference type="PANTHER" id="PTHR47955">
    <property type="entry name" value="CYTOCHROME P450 FAMILY 71 PROTEIN"/>
    <property type="match status" value="1"/>
</dbReference>